<evidence type="ECO:0008006" key="4">
    <source>
        <dbReference type="Google" id="ProtNLM"/>
    </source>
</evidence>
<evidence type="ECO:0000256" key="1">
    <source>
        <dbReference type="SAM" id="SignalP"/>
    </source>
</evidence>
<feature type="chain" id="PRO_5009447124" description="Secreted protein" evidence="1">
    <location>
        <begin position="17"/>
        <end position="70"/>
    </location>
</feature>
<evidence type="ECO:0000313" key="2">
    <source>
        <dbReference type="EMBL" id="CZT09372.1"/>
    </source>
</evidence>
<dbReference type="EMBL" id="FJUX01000114">
    <property type="protein sequence ID" value="CZT09372.1"/>
    <property type="molecule type" value="Genomic_DNA"/>
</dbReference>
<keyword evidence="1" id="KW-0732">Signal</keyword>
<dbReference type="Proteomes" id="UP000178912">
    <property type="component" value="Unassembled WGS sequence"/>
</dbReference>
<feature type="signal peptide" evidence="1">
    <location>
        <begin position="1"/>
        <end position="16"/>
    </location>
</feature>
<accession>A0A1E1LFZ8</accession>
<protein>
    <recommendedName>
        <fullName evidence="4">Secreted protein</fullName>
    </recommendedName>
</protein>
<organism evidence="2 3">
    <name type="scientific">Rhynchosporium agropyri</name>
    <dbReference type="NCBI Taxonomy" id="914238"/>
    <lineage>
        <taxon>Eukaryota</taxon>
        <taxon>Fungi</taxon>
        <taxon>Dikarya</taxon>
        <taxon>Ascomycota</taxon>
        <taxon>Pezizomycotina</taxon>
        <taxon>Leotiomycetes</taxon>
        <taxon>Helotiales</taxon>
        <taxon>Ploettnerulaceae</taxon>
        <taxon>Rhynchosporium</taxon>
    </lineage>
</organism>
<keyword evidence="3" id="KW-1185">Reference proteome</keyword>
<dbReference type="AlphaFoldDB" id="A0A1E1LFZ8"/>
<proteinExistence type="predicted"/>
<name>A0A1E1LFZ8_9HELO</name>
<sequence length="70" mass="7578">MFEWMIFDCAAAAAAATATAVCRSNNPTESNNFKIPLPKISRIGQSASLASHIDHRMLPTCGFATRPDRP</sequence>
<evidence type="ECO:0000313" key="3">
    <source>
        <dbReference type="Proteomes" id="UP000178912"/>
    </source>
</evidence>
<gene>
    <name evidence="2" type="ORF">RAG0_14167</name>
</gene>
<reference evidence="3" key="1">
    <citation type="submission" date="2016-03" db="EMBL/GenBank/DDBJ databases">
        <authorList>
            <person name="Guldener U."/>
        </authorList>
    </citation>
    <scope>NUCLEOTIDE SEQUENCE [LARGE SCALE GENOMIC DNA]</scope>
    <source>
        <strain evidence="3">04CH-RAC-A.6.1</strain>
    </source>
</reference>